<dbReference type="InterPro" id="IPR023753">
    <property type="entry name" value="FAD/NAD-binding_dom"/>
</dbReference>
<name>A0ABP9RLF6_9GAMM</name>
<dbReference type="Proteomes" id="UP001500074">
    <property type="component" value="Unassembled WGS sequence"/>
</dbReference>
<keyword evidence="7" id="KW-1185">Reference proteome</keyword>
<keyword evidence="4" id="KW-0560">Oxidoreductase</keyword>
<organism evidence="6 7">
    <name type="scientific">Modicisalibacter zincidurans</name>
    <dbReference type="NCBI Taxonomy" id="1178777"/>
    <lineage>
        <taxon>Bacteria</taxon>
        <taxon>Pseudomonadati</taxon>
        <taxon>Pseudomonadota</taxon>
        <taxon>Gammaproteobacteria</taxon>
        <taxon>Oceanospirillales</taxon>
        <taxon>Halomonadaceae</taxon>
        <taxon>Modicisalibacter</taxon>
    </lineage>
</organism>
<proteinExistence type="predicted"/>
<evidence type="ECO:0000256" key="1">
    <source>
        <dbReference type="ARBA" id="ARBA00001974"/>
    </source>
</evidence>
<dbReference type="Gene3D" id="3.50.50.100">
    <property type="match status" value="1"/>
</dbReference>
<dbReference type="InterPro" id="IPR051169">
    <property type="entry name" value="NADH-Q_oxidoreductase"/>
</dbReference>
<feature type="domain" description="FAD/NAD(P)-binding" evidence="5">
    <location>
        <begin position="7"/>
        <end position="292"/>
    </location>
</feature>
<keyword evidence="3" id="KW-0274">FAD</keyword>
<evidence type="ECO:0000259" key="5">
    <source>
        <dbReference type="Pfam" id="PF07992"/>
    </source>
</evidence>
<dbReference type="PRINTS" id="PR00411">
    <property type="entry name" value="PNDRDTASEI"/>
</dbReference>
<dbReference type="PANTHER" id="PTHR42913:SF9">
    <property type="entry name" value="SLR1591 PROTEIN"/>
    <property type="match status" value="1"/>
</dbReference>
<evidence type="ECO:0000256" key="4">
    <source>
        <dbReference type="ARBA" id="ARBA00023002"/>
    </source>
</evidence>
<evidence type="ECO:0000313" key="7">
    <source>
        <dbReference type="Proteomes" id="UP001500074"/>
    </source>
</evidence>
<reference evidence="7" key="1">
    <citation type="journal article" date="2019" name="Int. J. Syst. Evol. Microbiol.">
        <title>The Global Catalogue of Microorganisms (GCM) 10K type strain sequencing project: providing services to taxonomists for standard genome sequencing and annotation.</title>
        <authorList>
            <consortium name="The Broad Institute Genomics Platform"/>
            <consortium name="The Broad Institute Genome Sequencing Center for Infectious Disease"/>
            <person name="Wu L."/>
            <person name="Ma J."/>
        </authorList>
    </citation>
    <scope>NUCLEOTIDE SEQUENCE [LARGE SCALE GENOMIC DNA]</scope>
    <source>
        <strain evidence="7">JCM 18472</strain>
    </source>
</reference>
<comment type="caution">
    <text evidence="6">The sequence shown here is derived from an EMBL/GenBank/DDBJ whole genome shotgun (WGS) entry which is preliminary data.</text>
</comment>
<dbReference type="PRINTS" id="PR00368">
    <property type="entry name" value="FADPNR"/>
</dbReference>
<keyword evidence="2" id="KW-0285">Flavoprotein</keyword>
<dbReference type="PANTHER" id="PTHR42913">
    <property type="entry name" value="APOPTOSIS-INDUCING FACTOR 1"/>
    <property type="match status" value="1"/>
</dbReference>
<dbReference type="SUPFAM" id="SSF51905">
    <property type="entry name" value="FAD/NAD(P)-binding domain"/>
    <property type="match status" value="2"/>
</dbReference>
<accession>A0ABP9RLF6</accession>
<gene>
    <name evidence="6" type="ORF">GCM10023342_31730</name>
</gene>
<evidence type="ECO:0000256" key="3">
    <source>
        <dbReference type="ARBA" id="ARBA00022827"/>
    </source>
</evidence>
<comment type="cofactor">
    <cofactor evidence="1">
        <name>FAD</name>
        <dbReference type="ChEBI" id="CHEBI:57692"/>
    </cofactor>
</comment>
<dbReference type="Pfam" id="PF07992">
    <property type="entry name" value="Pyr_redox_2"/>
    <property type="match status" value="1"/>
</dbReference>
<evidence type="ECO:0000313" key="6">
    <source>
        <dbReference type="EMBL" id="GAA5179603.1"/>
    </source>
</evidence>
<dbReference type="InterPro" id="IPR036188">
    <property type="entry name" value="FAD/NAD-bd_sf"/>
</dbReference>
<dbReference type="EMBL" id="BAABKI010000052">
    <property type="protein sequence ID" value="GAA5179603.1"/>
    <property type="molecule type" value="Genomic_DNA"/>
</dbReference>
<evidence type="ECO:0000256" key="2">
    <source>
        <dbReference type="ARBA" id="ARBA00022630"/>
    </source>
</evidence>
<sequence length="374" mass="40595">MMSETANVVLVGAGHAHLHVAGHARRLIERGAHVTLISPGDFWYSGMATGMLGGDYEASQDRLDPASLIRAQGGEFIADRVSGIDRQRRQVQLVGSPPLAYDLLSLNLGSRVDPSTIFGLSSGDNVWPVKPIATLWRLRQQLESALAGNAEAPRLAVIGGGPTGVELTANLVALYARYGREPGITLVSASERLLPNAPRAAGAWIERRLERRGVRLELAASAVGYQAGELRLDDGMRLSVEHVVLANGLIAPELTGELGLACDSRQGLAITPALHSPDDSRIFAVGDCAWLRHAPCPKLGVFGVRQAPVLLDNLCAWLAGEPLRDYQPQRRYLSVLNLGDGRGLALWDRWWWKGRLALQLKQHLDRRFMARCGA</sequence>
<protein>
    <submittedName>
        <fullName evidence="6">FAD-dependent oxidoreductase</fullName>
    </submittedName>
</protein>